<dbReference type="Proteomes" id="UP000824533">
    <property type="component" value="Linkage Group LG19"/>
</dbReference>
<keyword evidence="2" id="KW-1185">Reference proteome</keyword>
<evidence type="ECO:0000313" key="1">
    <source>
        <dbReference type="EMBL" id="KAJ0173597.1"/>
    </source>
</evidence>
<organism evidence="1 2">
    <name type="scientific">Dendrolimus kikuchii</name>
    <dbReference type="NCBI Taxonomy" id="765133"/>
    <lineage>
        <taxon>Eukaryota</taxon>
        <taxon>Metazoa</taxon>
        <taxon>Ecdysozoa</taxon>
        <taxon>Arthropoda</taxon>
        <taxon>Hexapoda</taxon>
        <taxon>Insecta</taxon>
        <taxon>Pterygota</taxon>
        <taxon>Neoptera</taxon>
        <taxon>Endopterygota</taxon>
        <taxon>Lepidoptera</taxon>
        <taxon>Glossata</taxon>
        <taxon>Ditrysia</taxon>
        <taxon>Bombycoidea</taxon>
        <taxon>Lasiocampidae</taxon>
        <taxon>Dendrolimus</taxon>
    </lineage>
</organism>
<sequence>MANADENMNPHKSWSQAVERVSKTGYADGASNGQEAAFQSSFDLGFQQGIDFGFKLGFQQAYNSSVQQSHSHGVQLLDRRMINCQICLNGTTTIQNIGNLYNLQQEKNSELIKDCR</sequence>
<gene>
    <name evidence="1" type="ORF">K1T71_010746</name>
</gene>
<protein>
    <submittedName>
        <fullName evidence="1">Uncharacterized protein</fullName>
    </submittedName>
</protein>
<evidence type="ECO:0000313" key="2">
    <source>
        <dbReference type="Proteomes" id="UP000824533"/>
    </source>
</evidence>
<name>A0ACC1CQ09_9NEOP</name>
<reference evidence="1 2" key="1">
    <citation type="journal article" date="2021" name="Front. Genet.">
        <title>Chromosome-Level Genome Assembly Reveals Significant Gene Expansion in the Toll and IMD Signaling Pathways of Dendrolimus kikuchii.</title>
        <authorList>
            <person name="Zhou J."/>
            <person name="Wu P."/>
            <person name="Xiong Z."/>
            <person name="Liu N."/>
            <person name="Zhao N."/>
            <person name="Ji M."/>
            <person name="Qiu Y."/>
            <person name="Yang B."/>
        </authorList>
    </citation>
    <scope>NUCLEOTIDE SEQUENCE [LARGE SCALE GENOMIC DNA]</scope>
    <source>
        <strain evidence="1">Ann1</strain>
    </source>
</reference>
<dbReference type="EMBL" id="CM034405">
    <property type="protein sequence ID" value="KAJ0173597.1"/>
    <property type="molecule type" value="Genomic_DNA"/>
</dbReference>
<accession>A0ACC1CQ09</accession>
<proteinExistence type="predicted"/>
<comment type="caution">
    <text evidence="1">The sequence shown here is derived from an EMBL/GenBank/DDBJ whole genome shotgun (WGS) entry which is preliminary data.</text>
</comment>